<feature type="coiled-coil region" evidence="1">
    <location>
        <begin position="118"/>
        <end position="145"/>
    </location>
</feature>
<evidence type="ECO:0000313" key="4">
    <source>
        <dbReference type="Proteomes" id="UP000582090"/>
    </source>
</evidence>
<feature type="transmembrane region" description="Helical" evidence="2">
    <location>
        <begin position="37"/>
        <end position="53"/>
    </location>
</feature>
<keyword evidence="2" id="KW-0472">Membrane</keyword>
<keyword evidence="4" id="KW-1185">Reference proteome</keyword>
<sequence length="243" mass="26671">MQTALALSIVILVLYIAWSILAIPFSWKRRNMRLKRAGLGFCALIAILVALTIDADREARSLGFESATDQRLAKEAGINEPAAWAQQKGALLAKKKADDDAAAAAKAAARTAEDKASAKEAARVAAAEKESAARAEAEKAVAEKAEAEKCRQDLQCWGEKAWIGASVRCPEFIEKLAKWDFQWTDGTFEPKFAKYRWKDQKRGVVTLIGDKAKMQNGFGAWKRVTYTCDYDPIAEAVVTVDAN</sequence>
<keyword evidence="2" id="KW-1133">Transmembrane helix</keyword>
<accession>A0A7W6CR62</accession>
<dbReference type="Proteomes" id="UP000582090">
    <property type="component" value="Unassembled WGS sequence"/>
</dbReference>
<keyword evidence="1" id="KW-0175">Coiled coil</keyword>
<name>A0A7W6CR62_9HYPH</name>
<keyword evidence="2" id="KW-0812">Transmembrane</keyword>
<dbReference type="RefSeq" id="WP_183899183.1">
    <property type="nucleotide sequence ID" value="NZ_JACIDW010000002.1"/>
</dbReference>
<comment type="caution">
    <text evidence="3">The sequence shown here is derived from an EMBL/GenBank/DDBJ whole genome shotgun (WGS) entry which is preliminary data.</text>
</comment>
<proteinExistence type="predicted"/>
<evidence type="ECO:0000256" key="2">
    <source>
        <dbReference type="SAM" id="Phobius"/>
    </source>
</evidence>
<organism evidence="3 4">
    <name type="scientific">Rhizobium metallidurans</name>
    <dbReference type="NCBI Taxonomy" id="1265931"/>
    <lineage>
        <taxon>Bacteria</taxon>
        <taxon>Pseudomonadati</taxon>
        <taxon>Pseudomonadota</taxon>
        <taxon>Alphaproteobacteria</taxon>
        <taxon>Hyphomicrobiales</taxon>
        <taxon>Rhizobiaceae</taxon>
        <taxon>Rhizobium/Agrobacterium group</taxon>
        <taxon>Rhizobium</taxon>
    </lineage>
</organism>
<feature type="transmembrane region" description="Helical" evidence="2">
    <location>
        <begin position="6"/>
        <end position="25"/>
    </location>
</feature>
<evidence type="ECO:0000256" key="1">
    <source>
        <dbReference type="SAM" id="Coils"/>
    </source>
</evidence>
<reference evidence="3 4" key="1">
    <citation type="submission" date="2020-08" db="EMBL/GenBank/DDBJ databases">
        <title>Genomic Encyclopedia of Type Strains, Phase IV (KMG-IV): sequencing the most valuable type-strain genomes for metagenomic binning, comparative biology and taxonomic classification.</title>
        <authorList>
            <person name="Goeker M."/>
        </authorList>
    </citation>
    <scope>NUCLEOTIDE SEQUENCE [LARGE SCALE GENOMIC DNA]</scope>
    <source>
        <strain evidence="3 4">DSM 26575</strain>
    </source>
</reference>
<evidence type="ECO:0000313" key="3">
    <source>
        <dbReference type="EMBL" id="MBB3963472.1"/>
    </source>
</evidence>
<protein>
    <submittedName>
        <fullName evidence="3">Uncharacterized protein</fullName>
    </submittedName>
</protein>
<dbReference type="AlphaFoldDB" id="A0A7W6CR62"/>
<dbReference type="EMBL" id="JACIDW010000002">
    <property type="protein sequence ID" value="MBB3963472.1"/>
    <property type="molecule type" value="Genomic_DNA"/>
</dbReference>
<gene>
    <name evidence="3" type="ORF">GGQ67_001097</name>
</gene>